<evidence type="ECO:0000313" key="2">
    <source>
        <dbReference type="Proteomes" id="UP001061958"/>
    </source>
</evidence>
<dbReference type="AlphaFoldDB" id="A0A9C7Q2G5"/>
<evidence type="ECO:0000313" key="1">
    <source>
        <dbReference type="EMBL" id="GJQ15243.1"/>
    </source>
</evidence>
<accession>A0A9C7Q2G5</accession>
<sequence length="177" mass="19926">MDTFLIFDSTSQRFGVAAEHIYDVNDNTKLRFGGKVRHGESDPSGYVVAEYDFTVSKEDFPINVRARAICRNNQCTGDIRAKKKFEVDEDTSLFFLAKASTQELTKGSYIIGKAGVTRDFRLGEDTFRLGAICDQDGNCRGALRNQALGINTNFKGDWNLRLVISKRSKEADKLFFD</sequence>
<reference evidence="1" key="2">
    <citation type="submission" date="2022-01" db="EMBL/GenBank/DDBJ databases">
        <authorList>
            <person name="Hirooka S."/>
            <person name="Miyagishima S.Y."/>
        </authorList>
    </citation>
    <scope>NUCLEOTIDE SEQUENCE</scope>
    <source>
        <strain evidence="1">NBRC 102759</strain>
    </source>
</reference>
<proteinExistence type="predicted"/>
<protein>
    <submittedName>
        <fullName evidence="1">Uncharacterized protein</fullName>
    </submittedName>
</protein>
<keyword evidence="2" id="KW-1185">Reference proteome</keyword>
<dbReference type="OrthoDB" id="6146at2759"/>
<gene>
    <name evidence="1" type="ORF">GpartN1_g7034.t1</name>
</gene>
<organism evidence="1 2">
    <name type="scientific">Galdieria partita</name>
    <dbReference type="NCBI Taxonomy" id="83374"/>
    <lineage>
        <taxon>Eukaryota</taxon>
        <taxon>Rhodophyta</taxon>
        <taxon>Bangiophyceae</taxon>
        <taxon>Galdieriales</taxon>
        <taxon>Galdieriaceae</taxon>
        <taxon>Galdieria</taxon>
    </lineage>
</organism>
<name>A0A9C7Q2G5_9RHOD</name>
<reference evidence="1" key="1">
    <citation type="journal article" date="2022" name="Proc. Natl. Acad. Sci. U.S.A.">
        <title>Life cycle and functional genomics of the unicellular red alga Galdieria for elucidating algal and plant evolution and industrial use.</title>
        <authorList>
            <person name="Hirooka S."/>
            <person name="Itabashi T."/>
            <person name="Ichinose T.M."/>
            <person name="Onuma R."/>
            <person name="Fujiwara T."/>
            <person name="Yamashita S."/>
            <person name="Jong L.W."/>
            <person name="Tomita R."/>
            <person name="Iwane A.H."/>
            <person name="Miyagishima S.Y."/>
        </authorList>
    </citation>
    <scope>NUCLEOTIDE SEQUENCE</scope>
    <source>
        <strain evidence="1">NBRC 102759</strain>
    </source>
</reference>
<dbReference type="EMBL" id="BQMJ01000066">
    <property type="protein sequence ID" value="GJQ15243.1"/>
    <property type="molecule type" value="Genomic_DNA"/>
</dbReference>
<comment type="caution">
    <text evidence="1">The sequence shown here is derived from an EMBL/GenBank/DDBJ whole genome shotgun (WGS) entry which is preliminary data.</text>
</comment>
<dbReference type="Proteomes" id="UP001061958">
    <property type="component" value="Unassembled WGS sequence"/>
</dbReference>